<dbReference type="PANTHER" id="PTHR47186">
    <property type="entry name" value="LEUCINE-RICH REPEAT-CONTAINING PROTEIN 57"/>
    <property type="match status" value="1"/>
</dbReference>
<name>A0A5E4GDL3_PRUDU</name>
<feature type="domain" description="R13L1/DRL21-like LRR repeat region" evidence="1">
    <location>
        <begin position="27"/>
        <end position="82"/>
    </location>
</feature>
<evidence type="ECO:0000259" key="1">
    <source>
        <dbReference type="Pfam" id="PF25019"/>
    </source>
</evidence>
<organism evidence="2 3">
    <name type="scientific">Prunus dulcis</name>
    <name type="common">Almond</name>
    <name type="synonym">Amygdalus dulcis</name>
    <dbReference type="NCBI Taxonomy" id="3755"/>
    <lineage>
        <taxon>Eukaryota</taxon>
        <taxon>Viridiplantae</taxon>
        <taxon>Streptophyta</taxon>
        <taxon>Embryophyta</taxon>
        <taxon>Tracheophyta</taxon>
        <taxon>Spermatophyta</taxon>
        <taxon>Magnoliopsida</taxon>
        <taxon>eudicotyledons</taxon>
        <taxon>Gunneridae</taxon>
        <taxon>Pentapetalae</taxon>
        <taxon>rosids</taxon>
        <taxon>fabids</taxon>
        <taxon>Rosales</taxon>
        <taxon>Rosaceae</taxon>
        <taxon>Amygdaloideae</taxon>
        <taxon>Amygdaleae</taxon>
        <taxon>Prunus</taxon>
    </lineage>
</organism>
<gene>
    <name evidence="2" type="ORF">ALMOND_2B022005</name>
</gene>
<dbReference type="Gramene" id="VVA37894">
    <property type="protein sequence ID" value="VVA37894"/>
    <property type="gene ID" value="Prudul26B022005"/>
</dbReference>
<protein>
    <submittedName>
        <fullName evidence="2">PREDICTED: putative disease resistance</fullName>
    </submittedName>
</protein>
<reference evidence="3" key="1">
    <citation type="journal article" date="2020" name="Plant J.">
        <title>Transposons played a major role in the diversification between the closely related almond and peach genomes: results from the almond genome sequence.</title>
        <authorList>
            <person name="Alioto T."/>
            <person name="Alexiou K.G."/>
            <person name="Bardil A."/>
            <person name="Barteri F."/>
            <person name="Castanera R."/>
            <person name="Cruz F."/>
            <person name="Dhingra A."/>
            <person name="Duval H."/>
            <person name="Fernandez I Marti A."/>
            <person name="Frias L."/>
            <person name="Galan B."/>
            <person name="Garcia J.L."/>
            <person name="Howad W."/>
            <person name="Gomez-Garrido J."/>
            <person name="Gut M."/>
            <person name="Julca I."/>
            <person name="Morata J."/>
            <person name="Puigdomenech P."/>
            <person name="Ribeca P."/>
            <person name="Rubio Cabetas M.J."/>
            <person name="Vlasova A."/>
            <person name="Wirthensohn M."/>
            <person name="Garcia-Mas J."/>
            <person name="Gabaldon T."/>
            <person name="Casacuberta J.M."/>
            <person name="Arus P."/>
        </authorList>
    </citation>
    <scope>NUCLEOTIDE SEQUENCE [LARGE SCALE GENOMIC DNA]</scope>
    <source>
        <strain evidence="3">cv. Texas</strain>
    </source>
</reference>
<dbReference type="InParanoid" id="A0A5E4GDL3"/>
<evidence type="ECO:0000313" key="2">
    <source>
        <dbReference type="EMBL" id="VVA37894.1"/>
    </source>
</evidence>
<dbReference type="InterPro" id="IPR032675">
    <property type="entry name" value="LRR_dom_sf"/>
</dbReference>
<accession>A0A5E4GDL3</accession>
<dbReference type="AlphaFoldDB" id="A0A5E4GDL3"/>
<dbReference type="Proteomes" id="UP000327085">
    <property type="component" value="Chromosome 2"/>
</dbReference>
<dbReference type="InterPro" id="IPR056789">
    <property type="entry name" value="LRR_R13L1-DRL21"/>
</dbReference>
<dbReference type="Pfam" id="PF25019">
    <property type="entry name" value="LRR_R13L1-DRL21"/>
    <property type="match status" value="1"/>
</dbReference>
<sequence>MPVKIGRLKRLRTLTTFVVGKSTGSSIRELTELTNLQGKLCILNLQNVFDAMVAFRANLKERKDLKELELEWGDKDAHDSTKERDFICLSGCSYPSSLPPLGQLPVLQELTIKSMKSVTTKLKFDEMLEWEEWLPSPGGGNSLDFARLEKLILRKCSKLRGNLHNHLRSMKKLSCPVVRFCTKG</sequence>
<dbReference type="Gene3D" id="3.80.10.10">
    <property type="entry name" value="Ribonuclease Inhibitor"/>
    <property type="match status" value="1"/>
</dbReference>
<dbReference type="EMBL" id="CABIKO010000584">
    <property type="protein sequence ID" value="VVA37894.1"/>
    <property type="molecule type" value="Genomic_DNA"/>
</dbReference>
<proteinExistence type="predicted"/>
<evidence type="ECO:0000313" key="3">
    <source>
        <dbReference type="Proteomes" id="UP000327085"/>
    </source>
</evidence>
<dbReference type="PANTHER" id="PTHR47186:SF18">
    <property type="entry name" value="RX N-TERMINAL DOMAIN-CONTAINING PROTEIN"/>
    <property type="match status" value="1"/>
</dbReference>